<evidence type="ECO:0000313" key="2">
    <source>
        <dbReference type="EMBL" id="CAJ0856321.1"/>
    </source>
</evidence>
<keyword evidence="1" id="KW-1133">Transmembrane helix</keyword>
<dbReference type="AlphaFoldDB" id="A0AA48RA55"/>
<keyword evidence="1" id="KW-0472">Membrane</keyword>
<name>A0AA48RA55_9ZZZZ</name>
<accession>A0AA48RA55</accession>
<sequence length="33" mass="3556">MRTFDIQAEIATVMAFGLIAGCWGFLVALPLIS</sequence>
<proteinExistence type="predicted"/>
<dbReference type="PROSITE" id="PS51257">
    <property type="entry name" value="PROKAR_LIPOPROTEIN"/>
    <property type="match status" value="1"/>
</dbReference>
<gene>
    <name evidence="2" type="ORF">AMST5_00913</name>
</gene>
<evidence type="ECO:0000256" key="1">
    <source>
        <dbReference type="SAM" id="Phobius"/>
    </source>
</evidence>
<keyword evidence="1" id="KW-0812">Transmembrane</keyword>
<feature type="transmembrane region" description="Helical" evidence="1">
    <location>
        <begin position="12"/>
        <end position="32"/>
    </location>
</feature>
<dbReference type="EMBL" id="OY288114">
    <property type="protein sequence ID" value="CAJ0856321.1"/>
    <property type="molecule type" value="Genomic_DNA"/>
</dbReference>
<reference evidence="2" key="1">
    <citation type="submission" date="2023-07" db="EMBL/GenBank/DDBJ databases">
        <authorList>
            <person name="Pelsma A.J. K."/>
        </authorList>
    </citation>
    <scope>NUCLEOTIDE SEQUENCE</scope>
</reference>
<protein>
    <submittedName>
        <fullName evidence="2">Uncharacterized protein</fullName>
    </submittedName>
</protein>
<organism evidence="2">
    <name type="scientific">freshwater sediment metagenome</name>
    <dbReference type="NCBI Taxonomy" id="556182"/>
    <lineage>
        <taxon>unclassified sequences</taxon>
        <taxon>metagenomes</taxon>
        <taxon>ecological metagenomes</taxon>
    </lineage>
</organism>